<dbReference type="InterPro" id="IPR029026">
    <property type="entry name" value="tRNA_m1G_MTases_N"/>
</dbReference>
<dbReference type="OrthoDB" id="9806643at2"/>
<evidence type="ECO:0000256" key="2">
    <source>
        <dbReference type="ARBA" id="ARBA00022679"/>
    </source>
</evidence>
<comment type="function">
    <text evidence="5">Specifically methylates the pseudouridine at position 1915 (m3Psi1915) in 23S rRNA.</text>
</comment>
<evidence type="ECO:0000256" key="3">
    <source>
        <dbReference type="ARBA" id="ARBA00022691"/>
    </source>
</evidence>
<dbReference type="Proteomes" id="UP000295678">
    <property type="component" value="Unassembled WGS sequence"/>
</dbReference>
<dbReference type="AlphaFoldDB" id="A0A4R3M3U0"/>
<dbReference type="RefSeq" id="WP_132807606.1">
    <property type="nucleotide sequence ID" value="NZ_SMAK01000012.1"/>
</dbReference>
<dbReference type="InterPro" id="IPR003742">
    <property type="entry name" value="RlmH-like"/>
</dbReference>
<comment type="subcellular location">
    <subcellularLocation>
        <location evidence="5">Cytoplasm</location>
    </subcellularLocation>
</comment>
<feature type="binding site" evidence="5">
    <location>
        <position position="71"/>
    </location>
    <ligand>
        <name>S-adenosyl-L-methionine</name>
        <dbReference type="ChEBI" id="CHEBI:59789"/>
    </ligand>
</feature>
<name>A0A4R3M3U0_9HYPH</name>
<dbReference type="SUPFAM" id="SSF75217">
    <property type="entry name" value="alpha/beta knot"/>
    <property type="match status" value="1"/>
</dbReference>
<protein>
    <recommendedName>
        <fullName evidence="5">Ribosomal RNA large subunit methyltransferase H</fullName>
        <ecNumber evidence="5">2.1.1.177</ecNumber>
    </recommendedName>
    <alternativeName>
        <fullName evidence="5">23S rRNA (pseudouridine1915-N3)-methyltransferase</fullName>
    </alternativeName>
    <alternativeName>
        <fullName evidence="5">23S rRNA m3Psi1915 methyltransferase</fullName>
    </alternativeName>
    <alternativeName>
        <fullName evidence="5">rRNA (pseudouridine-N3-)-methyltransferase RlmH</fullName>
    </alternativeName>
</protein>
<organism evidence="6 7">
    <name type="scientific">Tepidamorphus gemmatus</name>
    <dbReference type="NCBI Taxonomy" id="747076"/>
    <lineage>
        <taxon>Bacteria</taxon>
        <taxon>Pseudomonadati</taxon>
        <taxon>Pseudomonadota</taxon>
        <taxon>Alphaproteobacteria</taxon>
        <taxon>Hyphomicrobiales</taxon>
        <taxon>Tepidamorphaceae</taxon>
        <taxon>Tepidamorphus</taxon>
    </lineage>
</organism>
<evidence type="ECO:0000256" key="1">
    <source>
        <dbReference type="ARBA" id="ARBA00022603"/>
    </source>
</evidence>
<reference evidence="6 7" key="1">
    <citation type="submission" date="2019-03" db="EMBL/GenBank/DDBJ databases">
        <title>Genomic Encyclopedia of Type Strains, Phase IV (KMG-IV): sequencing the most valuable type-strain genomes for metagenomic binning, comparative biology and taxonomic classification.</title>
        <authorList>
            <person name="Goeker M."/>
        </authorList>
    </citation>
    <scope>NUCLEOTIDE SEQUENCE [LARGE SCALE GENOMIC DNA]</scope>
    <source>
        <strain evidence="6 7">DSM 19345</strain>
    </source>
</reference>
<dbReference type="InterPro" id="IPR029028">
    <property type="entry name" value="Alpha/beta_knot_MTases"/>
</dbReference>
<dbReference type="EMBL" id="SMAK01000012">
    <property type="protein sequence ID" value="TCT05845.1"/>
    <property type="molecule type" value="Genomic_DNA"/>
</dbReference>
<sequence length="155" mass="16566">MRVEILAVGRLKAGAPERELVARYLDRAAAAGRVVGLTGFEVAEVGEGRDVAAESRALLARLPAGARRIVLDERGRALSSRELARRIAGWRDEGASAAAFLIGGADGHDVSVRTGADLVLSLGPMTWPHQLVRALIAEQLYRAVTILGGHPYHRD</sequence>
<keyword evidence="5" id="KW-0963">Cytoplasm</keyword>
<keyword evidence="3 5" id="KW-0949">S-adenosyl-L-methionine</keyword>
<evidence type="ECO:0000313" key="7">
    <source>
        <dbReference type="Proteomes" id="UP000295678"/>
    </source>
</evidence>
<keyword evidence="2 5" id="KW-0808">Transferase</keyword>
<dbReference type="Gene3D" id="3.40.1280.10">
    <property type="match status" value="1"/>
</dbReference>
<feature type="binding site" evidence="5">
    <location>
        <position position="103"/>
    </location>
    <ligand>
        <name>S-adenosyl-L-methionine</name>
        <dbReference type="ChEBI" id="CHEBI:59789"/>
    </ligand>
</feature>
<dbReference type="EC" id="2.1.1.177" evidence="5"/>
<dbReference type="PANTHER" id="PTHR33603">
    <property type="entry name" value="METHYLTRANSFERASE"/>
    <property type="match status" value="1"/>
</dbReference>
<dbReference type="NCBIfam" id="NF000989">
    <property type="entry name" value="PRK00103.2-3"/>
    <property type="match status" value="1"/>
</dbReference>
<evidence type="ECO:0000313" key="6">
    <source>
        <dbReference type="EMBL" id="TCT05845.1"/>
    </source>
</evidence>
<comment type="catalytic activity">
    <reaction evidence="5">
        <text>pseudouridine(1915) in 23S rRNA + S-adenosyl-L-methionine = N(3)-methylpseudouridine(1915) in 23S rRNA + S-adenosyl-L-homocysteine + H(+)</text>
        <dbReference type="Rhea" id="RHEA:42752"/>
        <dbReference type="Rhea" id="RHEA-COMP:10221"/>
        <dbReference type="Rhea" id="RHEA-COMP:10222"/>
        <dbReference type="ChEBI" id="CHEBI:15378"/>
        <dbReference type="ChEBI" id="CHEBI:57856"/>
        <dbReference type="ChEBI" id="CHEBI:59789"/>
        <dbReference type="ChEBI" id="CHEBI:65314"/>
        <dbReference type="ChEBI" id="CHEBI:74486"/>
        <dbReference type="EC" id="2.1.1.177"/>
    </reaction>
</comment>
<dbReference type="PIRSF" id="PIRSF004505">
    <property type="entry name" value="MT_bac"/>
    <property type="match status" value="1"/>
</dbReference>
<keyword evidence="1 5" id="KW-0489">Methyltransferase</keyword>
<dbReference type="HAMAP" id="MF_00658">
    <property type="entry name" value="23SrRNA_methyltr_H"/>
    <property type="match status" value="1"/>
</dbReference>
<dbReference type="GO" id="GO:0005737">
    <property type="term" value="C:cytoplasm"/>
    <property type="evidence" value="ECO:0007669"/>
    <property type="project" value="UniProtKB-SubCell"/>
</dbReference>
<dbReference type="Pfam" id="PF02590">
    <property type="entry name" value="SPOUT_MTase"/>
    <property type="match status" value="1"/>
</dbReference>
<accession>A0A4R3M3U0</accession>
<evidence type="ECO:0000256" key="4">
    <source>
        <dbReference type="ARBA" id="ARBA00038303"/>
    </source>
</evidence>
<dbReference type="GO" id="GO:0070038">
    <property type="term" value="F:rRNA (pseudouridine-N3-)-methyltransferase activity"/>
    <property type="evidence" value="ECO:0007669"/>
    <property type="project" value="UniProtKB-UniRule"/>
</dbReference>
<dbReference type="PANTHER" id="PTHR33603:SF1">
    <property type="entry name" value="RIBOSOMAL RNA LARGE SUBUNIT METHYLTRANSFERASE H"/>
    <property type="match status" value="1"/>
</dbReference>
<comment type="caution">
    <text evidence="6">The sequence shown here is derived from an EMBL/GenBank/DDBJ whole genome shotgun (WGS) entry which is preliminary data.</text>
</comment>
<comment type="similarity">
    <text evidence="4 5">Belongs to the RNA methyltransferase RlmH family.</text>
</comment>
<gene>
    <name evidence="5" type="primary">rlmH</name>
    <name evidence="6" type="ORF">EDC22_11214</name>
</gene>
<feature type="binding site" evidence="5">
    <location>
        <begin position="122"/>
        <end position="127"/>
    </location>
    <ligand>
        <name>S-adenosyl-L-methionine</name>
        <dbReference type="ChEBI" id="CHEBI:59789"/>
    </ligand>
</feature>
<proteinExistence type="inferred from homology"/>
<comment type="subunit">
    <text evidence="5">Homodimer.</text>
</comment>
<keyword evidence="7" id="KW-1185">Reference proteome</keyword>
<keyword evidence="5" id="KW-0698">rRNA processing</keyword>
<evidence type="ECO:0000256" key="5">
    <source>
        <dbReference type="HAMAP-Rule" id="MF_00658"/>
    </source>
</evidence>
<dbReference type="CDD" id="cd18081">
    <property type="entry name" value="RlmH-like"/>
    <property type="match status" value="1"/>
</dbReference>